<gene>
    <name evidence="8" type="primary">phbC_2</name>
    <name evidence="8" type="ORF">TBK1r_34530</name>
</gene>
<comment type="pathway">
    <text evidence="1">Biopolymer metabolism; poly-(R)-3-hydroxybutanoate biosynthesis.</text>
</comment>
<organism evidence="8 9">
    <name type="scientific">Stieleria magnilauensis</name>
    <dbReference type="NCBI Taxonomy" id="2527963"/>
    <lineage>
        <taxon>Bacteria</taxon>
        <taxon>Pseudomonadati</taxon>
        <taxon>Planctomycetota</taxon>
        <taxon>Planctomycetia</taxon>
        <taxon>Pirellulales</taxon>
        <taxon>Pirellulaceae</taxon>
        <taxon>Stieleria</taxon>
    </lineage>
</organism>
<evidence type="ECO:0000256" key="4">
    <source>
        <dbReference type="ARBA" id="ARBA00022752"/>
    </source>
</evidence>
<name>A0ABX5XXC6_9BACT</name>
<dbReference type="Proteomes" id="UP000318081">
    <property type="component" value="Chromosome"/>
</dbReference>
<keyword evidence="9" id="KW-1185">Reference proteome</keyword>
<dbReference type="PANTHER" id="PTHR36837:SF2">
    <property type="entry name" value="POLY(3-HYDROXYALKANOATE) POLYMERASE SUBUNIT PHAC"/>
    <property type="match status" value="1"/>
</dbReference>
<dbReference type="NCBIfam" id="TIGR01836">
    <property type="entry name" value="PHA_synth_III_C"/>
    <property type="match status" value="1"/>
</dbReference>
<evidence type="ECO:0000256" key="3">
    <source>
        <dbReference type="ARBA" id="ARBA00022679"/>
    </source>
</evidence>
<dbReference type="InterPro" id="IPR029058">
    <property type="entry name" value="AB_hydrolase_fold"/>
</dbReference>
<reference evidence="8 9" key="1">
    <citation type="submission" date="2019-02" db="EMBL/GenBank/DDBJ databases">
        <title>Deep-cultivation of Planctomycetes and their phenomic and genomic characterization uncovers novel biology.</title>
        <authorList>
            <person name="Wiegand S."/>
            <person name="Jogler M."/>
            <person name="Boedeker C."/>
            <person name="Pinto D."/>
            <person name="Vollmers J."/>
            <person name="Rivas-Marin E."/>
            <person name="Kohn T."/>
            <person name="Peeters S.H."/>
            <person name="Heuer A."/>
            <person name="Rast P."/>
            <person name="Oberbeckmann S."/>
            <person name="Bunk B."/>
            <person name="Jeske O."/>
            <person name="Meyerdierks A."/>
            <person name="Storesund J.E."/>
            <person name="Kallscheuer N."/>
            <person name="Luecker S."/>
            <person name="Lage O.M."/>
            <person name="Pohl T."/>
            <person name="Merkel B.J."/>
            <person name="Hornburger P."/>
            <person name="Mueller R.-W."/>
            <person name="Bruemmer F."/>
            <person name="Labrenz M."/>
            <person name="Spormann A.M."/>
            <person name="Op den Camp H."/>
            <person name="Overmann J."/>
            <person name="Amann R."/>
            <person name="Jetten M.S.M."/>
            <person name="Mascher T."/>
            <person name="Medema M.H."/>
            <person name="Devos D.P."/>
            <person name="Kaster A.-K."/>
            <person name="Ovreas L."/>
            <person name="Rohde M."/>
            <person name="Galperin M.Y."/>
            <person name="Jogler C."/>
        </authorList>
    </citation>
    <scope>NUCLEOTIDE SEQUENCE [LARGE SCALE GENOMIC DNA]</scope>
    <source>
        <strain evidence="8 9">TBK1r</strain>
    </source>
</reference>
<keyword evidence="5 8" id="KW-0012">Acyltransferase</keyword>
<evidence type="ECO:0000256" key="1">
    <source>
        <dbReference type="ARBA" id="ARBA00004683"/>
    </source>
</evidence>
<evidence type="ECO:0000259" key="7">
    <source>
        <dbReference type="Pfam" id="PF00561"/>
    </source>
</evidence>
<protein>
    <recommendedName>
        <fullName evidence="2">Poly(3-hydroxyalkanoate) polymerase subunit PhaC</fullName>
    </recommendedName>
    <alternativeName>
        <fullName evidence="6">PHB synthase subunit PhaC</fullName>
    </alternativeName>
</protein>
<evidence type="ECO:0000256" key="6">
    <source>
        <dbReference type="ARBA" id="ARBA00033356"/>
    </source>
</evidence>
<proteinExistence type="predicted"/>
<dbReference type="Gene3D" id="3.40.50.1820">
    <property type="entry name" value="alpha/beta hydrolase"/>
    <property type="match status" value="1"/>
</dbReference>
<dbReference type="InterPro" id="IPR051321">
    <property type="entry name" value="PHA/PHB_synthase"/>
</dbReference>
<dbReference type="InterPro" id="IPR000073">
    <property type="entry name" value="AB_hydrolase_1"/>
</dbReference>
<accession>A0ABX5XXC6</accession>
<evidence type="ECO:0000313" key="8">
    <source>
        <dbReference type="EMBL" id="QDV84504.1"/>
    </source>
</evidence>
<dbReference type="EMBL" id="CP036432">
    <property type="protein sequence ID" value="QDV84504.1"/>
    <property type="molecule type" value="Genomic_DNA"/>
</dbReference>
<dbReference type="InterPro" id="IPR010125">
    <property type="entry name" value="PHA_synth_III_C"/>
</dbReference>
<keyword evidence="4" id="KW-0583">PHB biosynthesis</keyword>
<dbReference type="GO" id="GO:0016746">
    <property type="term" value="F:acyltransferase activity"/>
    <property type="evidence" value="ECO:0007669"/>
    <property type="project" value="UniProtKB-KW"/>
</dbReference>
<evidence type="ECO:0000256" key="5">
    <source>
        <dbReference type="ARBA" id="ARBA00023315"/>
    </source>
</evidence>
<dbReference type="PANTHER" id="PTHR36837">
    <property type="entry name" value="POLY(3-HYDROXYALKANOATE) POLYMERASE SUBUNIT PHAC"/>
    <property type="match status" value="1"/>
</dbReference>
<dbReference type="SUPFAM" id="SSF53474">
    <property type="entry name" value="alpha/beta-Hydrolases"/>
    <property type="match status" value="1"/>
</dbReference>
<keyword evidence="3 8" id="KW-0808">Transferase</keyword>
<evidence type="ECO:0000313" key="9">
    <source>
        <dbReference type="Proteomes" id="UP000318081"/>
    </source>
</evidence>
<evidence type="ECO:0000256" key="2">
    <source>
        <dbReference type="ARBA" id="ARBA00019065"/>
    </source>
</evidence>
<feature type="domain" description="AB hydrolase-1" evidence="7">
    <location>
        <begin position="224"/>
        <end position="470"/>
    </location>
</feature>
<dbReference type="Pfam" id="PF00561">
    <property type="entry name" value="Abhydrolase_1"/>
    <property type="match status" value="1"/>
</dbReference>
<sequence>MLRGNGYSVLNGNAVQPFRQRVRNHTQFEPCMNQPIDESNATDRTWPPLVECWTQAVKHAAENAHQLQRASHPNADPTTHRRQWFDLWGQATESYLRSSEFLKLLKRHIDTLIAAKLAGDFDPADARAKGKTLSDDVRALSMSFGQLFPETKALPNRIHTGDACAATPDAPGNASKWATSFEVVYEETPLKLLHFKPRHARFAEPVLICFALVNRPYILDLKANRSVVRRLLDRGFDVYVIDWGSPDESDSALRLEDYVCSMLNNAVDFVCQRSRTPRLSLLGYCMGGTMSTLYAALHPERIGNLILMAAPIEFDGEDGLLNLWARPETFDVDGLIDAFGNCPGEFLQFVFQLMKPVQNFAEKQLSFMENANDAQFLDDFATIERWSNDTIPIAGETFRDFVSMLYQEDRLVNNQMVLAGETIRLAAIACPILLLVAQRDHLVPPESTLAIKERVSSQDVTSLSIEAGHIGLAVGSQAQRNLWPLAAEWIASHSTKR</sequence>